<dbReference type="SUPFAM" id="SSF158446">
    <property type="entry name" value="IVS-encoded protein-like"/>
    <property type="match status" value="1"/>
</dbReference>
<dbReference type="PANTHER" id="PTHR38471">
    <property type="entry name" value="FOUR HELIX BUNDLE PROTEIN"/>
    <property type="match status" value="1"/>
</dbReference>
<evidence type="ECO:0000313" key="1">
    <source>
        <dbReference type="EMBL" id="MCS5489034.1"/>
    </source>
</evidence>
<proteinExistence type="predicted"/>
<dbReference type="Pfam" id="PF05635">
    <property type="entry name" value="23S_rRNA_IVP"/>
    <property type="match status" value="1"/>
</dbReference>
<dbReference type="Proteomes" id="UP001206788">
    <property type="component" value="Unassembled WGS sequence"/>
</dbReference>
<gene>
    <name evidence="1" type="ORF">NY014_01250</name>
</gene>
<sequence>MQKSDSFEDLICWQKAYNLKRRLKREVLPKLPRTEKYELYSQILRASRSSTANIAEGWGRFHYLDSNKFYYNSRGSLSEILDHLIEARDNNYIDEELFTELKKDVLEAIRVLNGYIFYLKREHVNSLRKGRRE</sequence>
<accession>A0ABT2G191</accession>
<dbReference type="PANTHER" id="PTHR38471:SF2">
    <property type="entry name" value="FOUR HELIX BUNDLE PROTEIN"/>
    <property type="match status" value="1"/>
</dbReference>
<keyword evidence="2" id="KW-1185">Reference proteome</keyword>
<evidence type="ECO:0000313" key="2">
    <source>
        <dbReference type="Proteomes" id="UP001206788"/>
    </source>
</evidence>
<dbReference type="InterPro" id="IPR036583">
    <property type="entry name" value="23S_rRNA_IVS_sf"/>
</dbReference>
<comment type="caution">
    <text evidence="1">The sequence shown here is derived from an EMBL/GenBank/DDBJ whole genome shotgun (WGS) entry which is preliminary data.</text>
</comment>
<protein>
    <submittedName>
        <fullName evidence="1">Four helix bundle protein</fullName>
    </submittedName>
</protein>
<dbReference type="Gene3D" id="1.20.1440.60">
    <property type="entry name" value="23S rRNA-intervening sequence"/>
    <property type="match status" value="1"/>
</dbReference>
<dbReference type="EMBL" id="JANWGH010000001">
    <property type="protein sequence ID" value="MCS5489034.1"/>
    <property type="molecule type" value="Genomic_DNA"/>
</dbReference>
<name>A0ABT2G191_9BACT</name>
<dbReference type="CDD" id="cd16377">
    <property type="entry name" value="23S_rRNA_IVP_like"/>
    <property type="match status" value="1"/>
</dbReference>
<dbReference type="NCBIfam" id="TIGR02436">
    <property type="entry name" value="four helix bundle protein"/>
    <property type="match status" value="1"/>
</dbReference>
<reference evidence="1 2" key="1">
    <citation type="submission" date="2022-08" db="EMBL/GenBank/DDBJ databases">
        <title>Algoriphagus sp. CAU 1643 isolated from mud.</title>
        <authorList>
            <person name="Kim W."/>
        </authorList>
    </citation>
    <scope>NUCLEOTIDE SEQUENCE [LARGE SCALE GENOMIC DNA]</scope>
    <source>
        <strain evidence="1 2">CAU 1643</strain>
    </source>
</reference>
<dbReference type="InterPro" id="IPR012657">
    <property type="entry name" value="23S_rRNA-intervening_sequence"/>
</dbReference>
<organism evidence="1 2">
    <name type="scientific">Algoriphagus limi</name>
    <dbReference type="NCBI Taxonomy" id="2975273"/>
    <lineage>
        <taxon>Bacteria</taxon>
        <taxon>Pseudomonadati</taxon>
        <taxon>Bacteroidota</taxon>
        <taxon>Cytophagia</taxon>
        <taxon>Cytophagales</taxon>
        <taxon>Cyclobacteriaceae</taxon>
        <taxon>Algoriphagus</taxon>
    </lineage>
</organism>
<dbReference type="RefSeq" id="WP_259412711.1">
    <property type="nucleotide sequence ID" value="NZ_JANWGH010000001.1"/>
</dbReference>